<evidence type="ECO:0000313" key="3">
    <source>
        <dbReference type="EMBL" id="ROR40545.1"/>
    </source>
</evidence>
<accession>A0AAJ4RD98</accession>
<gene>
    <name evidence="2" type="ORF">C6V80_07015</name>
    <name evidence="3" type="ORF">EDC58_0020</name>
</gene>
<keyword evidence="1" id="KW-0812">Transmembrane</keyword>
<evidence type="ECO:0000313" key="5">
    <source>
        <dbReference type="Proteomes" id="UP000298805"/>
    </source>
</evidence>
<reference evidence="2" key="3">
    <citation type="submission" date="2019-06" db="EMBL/GenBank/DDBJ databases">
        <title>A comparative analysis of the Nautiliaceae.</title>
        <authorList>
            <person name="Grosche A."/>
            <person name="Smedile F."/>
            <person name="Vetriani C."/>
        </authorList>
    </citation>
    <scope>NUCLEOTIDE SEQUENCE</scope>
    <source>
        <strain evidence="2">TB6</strain>
    </source>
</reference>
<feature type="transmembrane region" description="Helical" evidence="1">
    <location>
        <begin position="62"/>
        <end position="81"/>
    </location>
</feature>
<evidence type="ECO:0000313" key="4">
    <source>
        <dbReference type="Proteomes" id="UP000272781"/>
    </source>
</evidence>
<keyword evidence="5" id="KW-1185">Reference proteome</keyword>
<feature type="transmembrane region" description="Helical" evidence="1">
    <location>
        <begin position="153"/>
        <end position="177"/>
    </location>
</feature>
<reference evidence="5" key="1">
    <citation type="submission" date="2018-03" db="EMBL/GenBank/DDBJ databases">
        <title>A comparative analysis of the Nautiliaceae.</title>
        <authorList>
            <person name="Grosche A."/>
            <person name="Smedile F."/>
            <person name="Vetriani C."/>
        </authorList>
    </citation>
    <scope>NUCLEOTIDE SEQUENCE [LARGE SCALE GENOMIC DNA]</scope>
    <source>
        <strain evidence="5">TB6</strain>
    </source>
</reference>
<protein>
    <recommendedName>
        <fullName evidence="6">DUF2157 domain-containing protein</fullName>
    </recommendedName>
</protein>
<feature type="transmembrane region" description="Helical" evidence="1">
    <location>
        <begin position="207"/>
        <end position="226"/>
    </location>
</feature>
<feature type="transmembrane region" description="Helical" evidence="1">
    <location>
        <begin position="183"/>
        <end position="200"/>
    </location>
</feature>
<feature type="transmembrane region" description="Helical" evidence="1">
    <location>
        <begin position="129"/>
        <end position="146"/>
    </location>
</feature>
<name>A0AAJ4RD98_9BACT</name>
<dbReference type="EMBL" id="CP027432">
    <property type="protein sequence ID" value="QCI28721.1"/>
    <property type="molecule type" value="Genomic_DNA"/>
</dbReference>
<reference evidence="3 4" key="2">
    <citation type="submission" date="2018-11" db="EMBL/GenBank/DDBJ databases">
        <title>Genomic Encyclopedia of Type Strains, Phase IV (KMG-IV): sequencing the most valuable type-strain genomes for metagenomic binning, comparative biology and taxonomic classification.</title>
        <authorList>
            <person name="Goeker M."/>
        </authorList>
    </citation>
    <scope>NUCLEOTIDE SEQUENCE [LARGE SCALE GENOMIC DNA]</scope>
    <source>
        <strain evidence="3 4">DSM 27783</strain>
    </source>
</reference>
<keyword evidence="1" id="KW-1133">Transmembrane helix</keyword>
<feature type="transmembrane region" description="Helical" evidence="1">
    <location>
        <begin position="37"/>
        <end position="56"/>
    </location>
</feature>
<feature type="transmembrane region" description="Helical" evidence="1">
    <location>
        <begin position="93"/>
        <end position="114"/>
    </location>
</feature>
<feature type="transmembrane region" description="Helical" evidence="1">
    <location>
        <begin position="317"/>
        <end position="334"/>
    </location>
</feature>
<dbReference type="RefSeq" id="WP_123351465.1">
    <property type="nucleotide sequence ID" value="NZ_CP027432.2"/>
</dbReference>
<proteinExistence type="predicted"/>
<feature type="transmembrane region" description="Helical" evidence="1">
    <location>
        <begin position="256"/>
        <end position="273"/>
    </location>
</feature>
<evidence type="ECO:0008006" key="6">
    <source>
        <dbReference type="Google" id="ProtNLM"/>
    </source>
</evidence>
<dbReference type="EMBL" id="RJVK01000001">
    <property type="protein sequence ID" value="ROR40545.1"/>
    <property type="molecule type" value="Genomic_DNA"/>
</dbReference>
<organism evidence="3 4">
    <name type="scientific">Caminibacter pacificus</name>
    <dbReference type="NCBI Taxonomy" id="1424653"/>
    <lineage>
        <taxon>Bacteria</taxon>
        <taxon>Pseudomonadati</taxon>
        <taxon>Campylobacterota</taxon>
        <taxon>Epsilonproteobacteria</taxon>
        <taxon>Nautiliales</taxon>
        <taxon>Nautiliaceae</taxon>
        <taxon>Caminibacter</taxon>
    </lineage>
</organism>
<feature type="transmembrane region" description="Helical" evidence="1">
    <location>
        <begin position="232"/>
        <end position="249"/>
    </location>
</feature>
<sequence>MKKYLKQAVQKGIINESQALKLNELITQNSPFKISNLLIYFGGLIALGSVTFFITLGFLSHGYLNVLISVLIFSSVFYYVLEKVDDNIAKGVLGLYIVGLVPVFVYALMAYFGFWEVKNYPHYYKYIDMRYLILEISTIIASFLMLKKLKLSILVLPIAFSLWFMSMDIVDLFFGKITWDERRAVSIVFGFYTIIAAYFIEKKYKDYSFWLYIFGVVMFWTGLSLSYDSSEFSKFIYFLINLILLVVGIKLKRKVFLVFGTLGVILYLGHLSYKFKDSFSFVYIVSFFGLMLVLFGIKFKKFEEKIESFGFSFNKKIFYPLLVLPIIFFGTYIYKSQNKTASLPVVVICKNTRYFLKKAKEVKIENDKKIKKVFYIYKNQVFNSPEEFKRKYCK</sequence>
<dbReference type="AlphaFoldDB" id="A0AAJ4RD98"/>
<evidence type="ECO:0000256" key="1">
    <source>
        <dbReference type="SAM" id="Phobius"/>
    </source>
</evidence>
<dbReference type="Proteomes" id="UP000298805">
    <property type="component" value="Chromosome"/>
</dbReference>
<dbReference type="Proteomes" id="UP000272781">
    <property type="component" value="Unassembled WGS sequence"/>
</dbReference>
<feature type="transmembrane region" description="Helical" evidence="1">
    <location>
        <begin position="279"/>
        <end position="297"/>
    </location>
</feature>
<evidence type="ECO:0000313" key="2">
    <source>
        <dbReference type="EMBL" id="QCI28721.1"/>
    </source>
</evidence>
<keyword evidence="1" id="KW-0472">Membrane</keyword>